<dbReference type="Proteomes" id="UP000789920">
    <property type="component" value="Unassembled WGS sequence"/>
</dbReference>
<proteinExistence type="predicted"/>
<feature type="non-terminal residue" evidence="1">
    <location>
        <position position="1"/>
    </location>
</feature>
<evidence type="ECO:0000313" key="2">
    <source>
        <dbReference type="Proteomes" id="UP000789920"/>
    </source>
</evidence>
<gene>
    <name evidence="1" type="ORF">RPERSI_LOCUS12990</name>
</gene>
<sequence>ECLKTCKQNIEDQLQSLYYSFYSLQDSDSLQKHVNANLIPYLRYDILKDEPNLDAIYTLLCYSGYLTVKFDDELNNKVDKQWMFTKAKLAIPNREVAEQWKMWIIDFIGITRSYEGWYHTFILGALAMYHSDDYQVMSNCESGTSSPDVRIIPVNHKFNTCIIFEFKRAESGDYKEMKDCTQNALDQIVAKNYRLNTASHIEVIVEVAIAFFKKEIFVSAQLLQRKKSGKNGELSTNAWVIVSSDESC</sequence>
<protein>
    <submittedName>
        <fullName evidence="1">20460_t:CDS:1</fullName>
    </submittedName>
</protein>
<name>A0ACA9Q7F4_9GLOM</name>
<accession>A0ACA9Q7F4</accession>
<comment type="caution">
    <text evidence="1">The sequence shown here is derived from an EMBL/GenBank/DDBJ whole genome shotgun (WGS) entry which is preliminary data.</text>
</comment>
<evidence type="ECO:0000313" key="1">
    <source>
        <dbReference type="EMBL" id="CAG8739353.1"/>
    </source>
</evidence>
<keyword evidence="2" id="KW-1185">Reference proteome</keyword>
<reference evidence="1" key="1">
    <citation type="submission" date="2021-06" db="EMBL/GenBank/DDBJ databases">
        <authorList>
            <person name="Kallberg Y."/>
            <person name="Tangrot J."/>
            <person name="Rosling A."/>
        </authorList>
    </citation>
    <scope>NUCLEOTIDE SEQUENCE</scope>
    <source>
        <strain evidence="1">MA461A</strain>
    </source>
</reference>
<organism evidence="1 2">
    <name type="scientific">Racocetra persica</name>
    <dbReference type="NCBI Taxonomy" id="160502"/>
    <lineage>
        <taxon>Eukaryota</taxon>
        <taxon>Fungi</taxon>
        <taxon>Fungi incertae sedis</taxon>
        <taxon>Mucoromycota</taxon>
        <taxon>Glomeromycotina</taxon>
        <taxon>Glomeromycetes</taxon>
        <taxon>Diversisporales</taxon>
        <taxon>Gigasporaceae</taxon>
        <taxon>Racocetra</taxon>
    </lineage>
</organism>
<dbReference type="EMBL" id="CAJVQC010028355">
    <property type="protein sequence ID" value="CAG8739353.1"/>
    <property type="molecule type" value="Genomic_DNA"/>
</dbReference>